<evidence type="ECO:0000313" key="2">
    <source>
        <dbReference type="Proteomes" id="UP001162992"/>
    </source>
</evidence>
<keyword evidence="2" id="KW-1185">Reference proteome</keyword>
<accession>A0ACC2AW22</accession>
<proteinExistence type="predicted"/>
<sequence length="146" mass="16292">MWGLCRPISKMHCSPPHVDHTPSHPNIESPHRWFLAPLPKPTSRSCSDVLTPPSSIHLNFFMTNQLSPCGPIYPSARSKPLAVPISKRGLCRPPTIGLLESKSKSAHCSFRLRAWQVQWQHLAMHLSLKIPNLSNNHANPLSNSIS</sequence>
<dbReference type="Proteomes" id="UP001162992">
    <property type="component" value="Chromosome 19"/>
</dbReference>
<organism evidence="1 2">
    <name type="scientific">Diphasiastrum complanatum</name>
    <name type="common">Issler's clubmoss</name>
    <name type="synonym">Lycopodium complanatum</name>
    <dbReference type="NCBI Taxonomy" id="34168"/>
    <lineage>
        <taxon>Eukaryota</taxon>
        <taxon>Viridiplantae</taxon>
        <taxon>Streptophyta</taxon>
        <taxon>Embryophyta</taxon>
        <taxon>Tracheophyta</taxon>
        <taxon>Lycopodiopsida</taxon>
        <taxon>Lycopodiales</taxon>
        <taxon>Lycopodiaceae</taxon>
        <taxon>Lycopodioideae</taxon>
        <taxon>Diphasiastrum</taxon>
    </lineage>
</organism>
<dbReference type="EMBL" id="CM055110">
    <property type="protein sequence ID" value="KAJ7521595.1"/>
    <property type="molecule type" value="Genomic_DNA"/>
</dbReference>
<name>A0ACC2AW22_DIPCM</name>
<reference evidence="2" key="1">
    <citation type="journal article" date="2024" name="Proc. Natl. Acad. Sci. U.S.A.">
        <title>Extraordinary preservation of gene collinearity over three hundred million years revealed in homosporous lycophytes.</title>
        <authorList>
            <person name="Li C."/>
            <person name="Wickell D."/>
            <person name="Kuo L.Y."/>
            <person name="Chen X."/>
            <person name="Nie B."/>
            <person name="Liao X."/>
            <person name="Peng D."/>
            <person name="Ji J."/>
            <person name="Jenkins J."/>
            <person name="Williams M."/>
            <person name="Shu S."/>
            <person name="Plott C."/>
            <person name="Barry K."/>
            <person name="Rajasekar S."/>
            <person name="Grimwood J."/>
            <person name="Han X."/>
            <person name="Sun S."/>
            <person name="Hou Z."/>
            <person name="He W."/>
            <person name="Dai G."/>
            <person name="Sun C."/>
            <person name="Schmutz J."/>
            <person name="Leebens-Mack J.H."/>
            <person name="Li F.W."/>
            <person name="Wang L."/>
        </authorList>
    </citation>
    <scope>NUCLEOTIDE SEQUENCE [LARGE SCALE GENOMIC DNA]</scope>
    <source>
        <strain evidence="2">cv. PW_Plant_1</strain>
    </source>
</reference>
<gene>
    <name evidence="1" type="ORF">O6H91_19G060700</name>
</gene>
<evidence type="ECO:0000313" key="1">
    <source>
        <dbReference type="EMBL" id="KAJ7521595.1"/>
    </source>
</evidence>
<protein>
    <submittedName>
        <fullName evidence="1">Uncharacterized protein</fullName>
    </submittedName>
</protein>
<comment type="caution">
    <text evidence="1">The sequence shown here is derived from an EMBL/GenBank/DDBJ whole genome shotgun (WGS) entry which is preliminary data.</text>
</comment>